<dbReference type="EMBL" id="LT158599">
    <property type="protein sequence ID" value="CVK32052.1"/>
    <property type="molecule type" value="Genomic_DNA"/>
</dbReference>
<name>A0A0X3BIS9_9EURY</name>
<evidence type="ECO:0000313" key="2">
    <source>
        <dbReference type="Proteomes" id="UP000069850"/>
    </source>
</evidence>
<dbReference type="OrthoDB" id="111645at2157"/>
<sequence>MSHPHLLFMSAGERINQTFPICVKSLEGITHTFIVVEEGVYHDLPDDPEHLRPVKPQIRQAIEGVRAICEPLAISFAVIRTPDTTIHSIRDAVLTTTRRYPVARYSFNLSGGTKMLSLSLFIMALWLDARIYLTPSDDRIEQVLIPRMHLDDVRRNPNYATALSILSRRGTGNWTSRQDFSRELEKDYRPSRFSGDQGVTRSPNRGTVTKILQQLIEWNLIEESFCRNSRKAKQYRLTLHGEFAWKVLQAEEQDVIQEAE</sequence>
<dbReference type="AlphaFoldDB" id="A0A0X3BIS9"/>
<dbReference type="SUPFAM" id="SSF46785">
    <property type="entry name" value="Winged helix' DNA-binding domain"/>
    <property type="match status" value="1"/>
</dbReference>
<dbReference type="GeneID" id="27136838"/>
<dbReference type="Gene3D" id="3.40.50.10770">
    <property type="entry name" value="Hypothetical protein VC1899 like domain (Restriction endonuclease-like)"/>
    <property type="match status" value="1"/>
</dbReference>
<dbReference type="Proteomes" id="UP000069850">
    <property type="component" value="Chromosome 1"/>
</dbReference>
<organism evidence="1 2">
    <name type="scientific">Methanoculleus bourgensis</name>
    <dbReference type="NCBI Taxonomy" id="83986"/>
    <lineage>
        <taxon>Archaea</taxon>
        <taxon>Methanobacteriati</taxon>
        <taxon>Methanobacteriota</taxon>
        <taxon>Stenosarchaea group</taxon>
        <taxon>Methanomicrobia</taxon>
        <taxon>Methanomicrobiales</taxon>
        <taxon>Methanomicrobiaceae</taxon>
        <taxon>Methanoculleus</taxon>
    </lineage>
</organism>
<dbReference type="InterPro" id="IPR036390">
    <property type="entry name" value="WH_DNA-bd_sf"/>
</dbReference>
<dbReference type="KEGG" id="mema:MMAB1_0838"/>
<protein>
    <submittedName>
        <fullName evidence="1">Uncharacterized protein</fullName>
    </submittedName>
</protein>
<accession>A0A0X3BIS9</accession>
<gene>
    <name evidence="1" type="ORF">MMAB1_0838</name>
</gene>
<evidence type="ECO:0000313" key="1">
    <source>
        <dbReference type="EMBL" id="CVK32052.1"/>
    </source>
</evidence>
<dbReference type="GeneID" id="13354308"/>
<proteinExistence type="predicted"/>
<dbReference type="RefSeq" id="WP_014866550.1">
    <property type="nucleotide sequence ID" value="NZ_LT158599.1"/>
</dbReference>
<reference evidence="1 2" key="1">
    <citation type="submission" date="2016-01" db="EMBL/GenBank/DDBJ databases">
        <authorList>
            <person name="Manzoor S."/>
        </authorList>
    </citation>
    <scope>NUCLEOTIDE SEQUENCE [LARGE SCALE GENOMIC DNA]</scope>
    <source>
        <strain evidence="1">Methanoculleus sp MAB1</strain>
    </source>
</reference>